<reference evidence="1" key="1">
    <citation type="submission" date="2022-08" db="EMBL/GenBank/DDBJ databases">
        <title>Genome Sequence of Lecanicillium fungicola.</title>
        <authorList>
            <person name="Buettner E."/>
        </authorList>
    </citation>
    <scope>NUCLEOTIDE SEQUENCE</scope>
    <source>
        <strain evidence="1">Babe33</strain>
    </source>
</reference>
<gene>
    <name evidence="1" type="ORF">NQ176_g10841</name>
</gene>
<protein>
    <submittedName>
        <fullName evidence="1">Uncharacterized protein</fullName>
    </submittedName>
</protein>
<dbReference type="Proteomes" id="UP001143910">
    <property type="component" value="Unassembled WGS sequence"/>
</dbReference>
<evidence type="ECO:0000313" key="2">
    <source>
        <dbReference type="Proteomes" id="UP001143910"/>
    </source>
</evidence>
<sequence>MLFSARLATTLLAVVPLVASFPQELTRSTREFCKSEPSPDLLALHELIVNEDKPTMDKIAQGEAHIQDALERGESGLHSRSPSMQVTRRDTGELITLDIWFHVVYNQNSTQGGYITVRCKSQ</sequence>
<name>A0ACC1MFJ2_9HYPO</name>
<proteinExistence type="predicted"/>
<keyword evidence="2" id="KW-1185">Reference proteome</keyword>
<evidence type="ECO:0000313" key="1">
    <source>
        <dbReference type="EMBL" id="KAJ2963681.1"/>
    </source>
</evidence>
<accession>A0ACC1MFJ2</accession>
<comment type="caution">
    <text evidence="1">The sequence shown here is derived from an EMBL/GenBank/DDBJ whole genome shotgun (WGS) entry which is preliminary data.</text>
</comment>
<dbReference type="EMBL" id="JANJQO010003196">
    <property type="protein sequence ID" value="KAJ2963681.1"/>
    <property type="molecule type" value="Genomic_DNA"/>
</dbReference>
<organism evidence="1 2">
    <name type="scientific">Zarea fungicola</name>
    <dbReference type="NCBI Taxonomy" id="93591"/>
    <lineage>
        <taxon>Eukaryota</taxon>
        <taxon>Fungi</taxon>
        <taxon>Dikarya</taxon>
        <taxon>Ascomycota</taxon>
        <taxon>Pezizomycotina</taxon>
        <taxon>Sordariomycetes</taxon>
        <taxon>Hypocreomycetidae</taxon>
        <taxon>Hypocreales</taxon>
        <taxon>Cordycipitaceae</taxon>
        <taxon>Zarea</taxon>
    </lineage>
</organism>